<proteinExistence type="predicted"/>
<organism evidence="1">
    <name type="scientific">mine drainage metagenome</name>
    <dbReference type="NCBI Taxonomy" id="410659"/>
    <lineage>
        <taxon>unclassified sequences</taxon>
        <taxon>metagenomes</taxon>
        <taxon>ecological metagenomes</taxon>
    </lineage>
</organism>
<reference evidence="1" key="1">
    <citation type="submission" date="2013-08" db="EMBL/GenBank/DDBJ databases">
        <authorList>
            <person name="Mendez C."/>
            <person name="Richter M."/>
            <person name="Ferrer M."/>
            <person name="Sanchez J."/>
        </authorList>
    </citation>
    <scope>NUCLEOTIDE SEQUENCE</scope>
</reference>
<evidence type="ECO:0000313" key="1">
    <source>
        <dbReference type="EMBL" id="EQD48886.1"/>
    </source>
</evidence>
<sequence>HTTKTAWEVNLKTSVELYTIWEETGVTNSLKTIDPNLFDVIQDIMDDKRDEYSDWQEAQGED</sequence>
<reference evidence="1" key="2">
    <citation type="journal article" date="2014" name="ISME J.">
        <title>Microbial stratification in low pH oxic and suboxic macroscopic growths along an acid mine drainage.</title>
        <authorList>
            <person name="Mendez-Garcia C."/>
            <person name="Mesa V."/>
            <person name="Sprenger R.R."/>
            <person name="Richter M."/>
            <person name="Diez M.S."/>
            <person name="Solano J."/>
            <person name="Bargiela R."/>
            <person name="Golyshina O.V."/>
            <person name="Manteca A."/>
            <person name="Ramos J.L."/>
            <person name="Gallego J.R."/>
            <person name="Llorente I."/>
            <person name="Martins Dos Santos V.A."/>
            <person name="Jensen O.N."/>
            <person name="Pelaez A.I."/>
            <person name="Sanchez J."/>
            <person name="Ferrer M."/>
        </authorList>
    </citation>
    <scope>NUCLEOTIDE SEQUENCE</scope>
</reference>
<name>T0ZKN6_9ZZZZ</name>
<dbReference type="AlphaFoldDB" id="T0ZKN6"/>
<gene>
    <name evidence="1" type="ORF">B1B_11873</name>
</gene>
<accession>T0ZKN6</accession>
<feature type="non-terminal residue" evidence="1">
    <location>
        <position position="1"/>
    </location>
</feature>
<dbReference type="EMBL" id="AUZY01007751">
    <property type="protein sequence ID" value="EQD48886.1"/>
    <property type="molecule type" value="Genomic_DNA"/>
</dbReference>
<protein>
    <submittedName>
        <fullName evidence="1">Uncharacterized protein</fullName>
    </submittedName>
</protein>
<comment type="caution">
    <text evidence="1">The sequence shown here is derived from an EMBL/GenBank/DDBJ whole genome shotgun (WGS) entry which is preliminary data.</text>
</comment>